<keyword evidence="3" id="KW-0804">Transcription</keyword>
<reference evidence="6 7" key="1">
    <citation type="submission" date="2010-10" db="EMBL/GenBank/DDBJ databases">
        <title>Complete sequence of Frankia sp. EuI1c.</title>
        <authorList>
            <consortium name="US DOE Joint Genome Institute"/>
            <person name="Lucas S."/>
            <person name="Copeland A."/>
            <person name="Lapidus A."/>
            <person name="Cheng J.-F."/>
            <person name="Bruce D."/>
            <person name="Goodwin L."/>
            <person name="Pitluck S."/>
            <person name="Chertkov O."/>
            <person name="Detter J.C."/>
            <person name="Han C."/>
            <person name="Tapia R."/>
            <person name="Land M."/>
            <person name="Hauser L."/>
            <person name="Jeffries C."/>
            <person name="Kyrpides N."/>
            <person name="Ivanova N."/>
            <person name="Mikhailova N."/>
            <person name="Beauchemin N."/>
            <person name="Sen A."/>
            <person name="Sur S.A."/>
            <person name="Gtari M."/>
            <person name="Wall L."/>
            <person name="Tisa L."/>
            <person name="Woyke T."/>
        </authorList>
    </citation>
    <scope>NUCLEOTIDE SEQUENCE [LARGE SCALE GENOMIC DNA]</scope>
    <source>
        <strain evidence="7">DSM 45817 / CECT 9037 / EuI1c</strain>
    </source>
</reference>
<dbReference type="EMBL" id="CP002299">
    <property type="protein sequence ID" value="ADP83521.1"/>
    <property type="molecule type" value="Genomic_DNA"/>
</dbReference>
<evidence type="ECO:0000256" key="4">
    <source>
        <dbReference type="PROSITE-ProRule" id="PRU00335"/>
    </source>
</evidence>
<dbReference type="InParanoid" id="E3JC65"/>
<gene>
    <name evidence="6" type="ordered locus">FraEuI1c_5535</name>
</gene>
<dbReference type="GO" id="GO:0000976">
    <property type="term" value="F:transcription cis-regulatory region binding"/>
    <property type="evidence" value="ECO:0007669"/>
    <property type="project" value="TreeGrafter"/>
</dbReference>
<feature type="DNA-binding region" description="H-T-H motif" evidence="4">
    <location>
        <begin position="35"/>
        <end position="54"/>
    </location>
</feature>
<dbReference type="OrthoDB" id="3474596at2"/>
<dbReference type="Gene3D" id="1.10.357.10">
    <property type="entry name" value="Tetracycline Repressor, domain 2"/>
    <property type="match status" value="1"/>
</dbReference>
<dbReference type="PROSITE" id="PS50977">
    <property type="entry name" value="HTH_TETR_2"/>
    <property type="match status" value="1"/>
</dbReference>
<dbReference type="InterPro" id="IPR050109">
    <property type="entry name" value="HTH-type_TetR-like_transc_reg"/>
</dbReference>
<dbReference type="FunCoup" id="E3JC65">
    <property type="interactions" value="8"/>
</dbReference>
<dbReference type="KEGG" id="fri:FraEuI1c_5535"/>
<dbReference type="eggNOG" id="COG1309">
    <property type="taxonomic scope" value="Bacteria"/>
</dbReference>
<keyword evidence="1" id="KW-0805">Transcription regulation</keyword>
<keyword evidence="7" id="KW-1185">Reference proteome</keyword>
<proteinExistence type="predicted"/>
<dbReference type="Proteomes" id="UP000002484">
    <property type="component" value="Chromosome"/>
</dbReference>
<organism evidence="6 7">
    <name type="scientific">Pseudofrankia inefficax (strain DSM 45817 / CECT 9037 / DDB 130130 / EuI1c)</name>
    <name type="common">Frankia inefficax</name>
    <dbReference type="NCBI Taxonomy" id="298654"/>
    <lineage>
        <taxon>Bacteria</taxon>
        <taxon>Bacillati</taxon>
        <taxon>Actinomycetota</taxon>
        <taxon>Actinomycetes</taxon>
        <taxon>Frankiales</taxon>
        <taxon>Frankiaceae</taxon>
        <taxon>Pseudofrankia</taxon>
    </lineage>
</organism>
<feature type="domain" description="HTH tetR-type" evidence="5">
    <location>
        <begin position="12"/>
        <end position="72"/>
    </location>
</feature>
<dbReference type="GO" id="GO:0003700">
    <property type="term" value="F:DNA-binding transcription factor activity"/>
    <property type="evidence" value="ECO:0007669"/>
    <property type="project" value="TreeGrafter"/>
</dbReference>
<dbReference type="PRINTS" id="PR00455">
    <property type="entry name" value="HTHTETR"/>
</dbReference>
<name>E3JC65_PSEI1</name>
<evidence type="ECO:0000256" key="2">
    <source>
        <dbReference type="ARBA" id="ARBA00023125"/>
    </source>
</evidence>
<dbReference type="InterPro" id="IPR009057">
    <property type="entry name" value="Homeodomain-like_sf"/>
</dbReference>
<protein>
    <submittedName>
        <fullName evidence="6">Regulatory protein TetR</fullName>
    </submittedName>
</protein>
<evidence type="ECO:0000313" key="7">
    <source>
        <dbReference type="Proteomes" id="UP000002484"/>
    </source>
</evidence>
<dbReference type="AlphaFoldDB" id="E3JC65"/>
<dbReference type="PANTHER" id="PTHR30055:SF234">
    <property type="entry name" value="HTH-TYPE TRANSCRIPTIONAL REGULATOR BETI"/>
    <property type="match status" value="1"/>
</dbReference>
<keyword evidence="2 4" id="KW-0238">DNA-binding</keyword>
<sequence length="202" mass="22103">MTTPRRMGAPDSKTRAALLDVTATIMIEEGYAAATSRRVAAKAGVKPALVHYYFRTMDDLFLALFRKGAEGNLKRYEQALAAENPLRALWELASEPEGNVLLSEFQALANHRKAIRTEIADYAERFRALQVKAITDRLAETGADPVAVPPAVLTLVMTGIARLLISEDVLGIATGHEETLALIEHYLSAFDAPAKPDQQDRS</sequence>
<dbReference type="InterPro" id="IPR001647">
    <property type="entry name" value="HTH_TetR"/>
</dbReference>
<dbReference type="HOGENOM" id="CLU_098622_0_0_11"/>
<dbReference type="PANTHER" id="PTHR30055">
    <property type="entry name" value="HTH-TYPE TRANSCRIPTIONAL REGULATOR RUTR"/>
    <property type="match status" value="1"/>
</dbReference>
<dbReference type="SUPFAM" id="SSF46689">
    <property type="entry name" value="Homeodomain-like"/>
    <property type="match status" value="1"/>
</dbReference>
<evidence type="ECO:0000259" key="5">
    <source>
        <dbReference type="PROSITE" id="PS50977"/>
    </source>
</evidence>
<evidence type="ECO:0000256" key="1">
    <source>
        <dbReference type="ARBA" id="ARBA00023015"/>
    </source>
</evidence>
<accession>E3JC65</accession>
<evidence type="ECO:0000313" key="6">
    <source>
        <dbReference type="EMBL" id="ADP83521.1"/>
    </source>
</evidence>
<dbReference type="Pfam" id="PF00440">
    <property type="entry name" value="TetR_N"/>
    <property type="match status" value="1"/>
</dbReference>
<evidence type="ECO:0000256" key="3">
    <source>
        <dbReference type="ARBA" id="ARBA00023163"/>
    </source>
</evidence>
<dbReference type="STRING" id="298654.FraEuI1c_5535"/>